<evidence type="ECO:0000256" key="1">
    <source>
        <dbReference type="SAM" id="MobiDB-lite"/>
    </source>
</evidence>
<protein>
    <submittedName>
        <fullName evidence="2">Uncharacterized protein</fullName>
    </submittedName>
</protein>
<dbReference type="InterPro" id="IPR019396">
    <property type="entry name" value="TM_Fragile-X-F-assoc"/>
</dbReference>
<dbReference type="AlphaFoldDB" id="A0A7J6H8V6"/>
<dbReference type="Proteomes" id="UP000583929">
    <property type="component" value="Unassembled WGS sequence"/>
</dbReference>
<reference evidence="2 3" key="1">
    <citation type="journal article" date="2020" name="bioRxiv">
        <title>Sequence and annotation of 42 cannabis genomes reveals extensive copy number variation in cannabinoid synthesis and pathogen resistance genes.</title>
        <authorList>
            <person name="Mckernan K.J."/>
            <person name="Helbert Y."/>
            <person name="Kane L.T."/>
            <person name="Ebling H."/>
            <person name="Zhang L."/>
            <person name="Liu B."/>
            <person name="Eaton Z."/>
            <person name="Mclaughlin S."/>
            <person name="Kingan S."/>
            <person name="Baybayan P."/>
            <person name="Concepcion G."/>
            <person name="Jordan M."/>
            <person name="Riva A."/>
            <person name="Barbazuk W."/>
            <person name="Harkins T."/>
        </authorList>
    </citation>
    <scope>NUCLEOTIDE SEQUENCE [LARGE SCALE GENOMIC DNA]</scope>
    <source>
        <strain evidence="3">cv. Jamaican Lion 4</strain>
        <tissue evidence="2">Leaf</tissue>
    </source>
</reference>
<gene>
    <name evidence="2" type="ORF">G4B88_005580</name>
</gene>
<evidence type="ECO:0000313" key="2">
    <source>
        <dbReference type="EMBL" id="KAF4391694.1"/>
    </source>
</evidence>
<dbReference type="PANTHER" id="PTHR46859:SF3">
    <property type="entry name" value="RING-TYPE DOMAIN-CONTAINING PROTEIN"/>
    <property type="match status" value="1"/>
</dbReference>
<accession>A0A7J6H8V6</accession>
<dbReference type="Pfam" id="PF10269">
    <property type="entry name" value="Tmemb_185A"/>
    <property type="match status" value="1"/>
</dbReference>
<proteinExistence type="predicted"/>
<dbReference type="PANTHER" id="PTHR46859">
    <property type="entry name" value="TRANSMEMBRANE FRAGILE-X-F-ASSOCIATED PROTEIN"/>
    <property type="match status" value="1"/>
</dbReference>
<name>A0A7J6H8V6_CANSA</name>
<sequence>MKIPVIGFQVLLCMRLEGTPSTARKIPLPILFSPLFLLQGVGVLAAASRLVEKIVLLLRTGASTGAYFRFSSRAHDCLGFLHHGSRLLGWWSIDEGSCEEQARLYQESASGSGDFKQPWGNRQKSLNTANKSSKDSKMKKFYAGFASREKSVWSCCHAGIAFFAVLAARSAKNVQYAAFLSSNDYLYMMFNLASSVRLGIGAYREVGNLT</sequence>
<dbReference type="EMBL" id="JAATIQ010000057">
    <property type="protein sequence ID" value="KAF4391694.1"/>
    <property type="molecule type" value="Genomic_DNA"/>
</dbReference>
<keyword evidence="3" id="KW-1185">Reference proteome</keyword>
<organism evidence="2 3">
    <name type="scientific">Cannabis sativa</name>
    <name type="common">Hemp</name>
    <name type="synonym">Marijuana</name>
    <dbReference type="NCBI Taxonomy" id="3483"/>
    <lineage>
        <taxon>Eukaryota</taxon>
        <taxon>Viridiplantae</taxon>
        <taxon>Streptophyta</taxon>
        <taxon>Embryophyta</taxon>
        <taxon>Tracheophyta</taxon>
        <taxon>Spermatophyta</taxon>
        <taxon>Magnoliopsida</taxon>
        <taxon>eudicotyledons</taxon>
        <taxon>Gunneridae</taxon>
        <taxon>Pentapetalae</taxon>
        <taxon>rosids</taxon>
        <taxon>fabids</taxon>
        <taxon>Rosales</taxon>
        <taxon>Cannabaceae</taxon>
        <taxon>Cannabis</taxon>
    </lineage>
</organism>
<feature type="region of interest" description="Disordered" evidence="1">
    <location>
        <begin position="110"/>
        <end position="132"/>
    </location>
</feature>
<evidence type="ECO:0000313" key="3">
    <source>
        <dbReference type="Proteomes" id="UP000583929"/>
    </source>
</evidence>
<feature type="compositionally biased region" description="Polar residues" evidence="1">
    <location>
        <begin position="120"/>
        <end position="131"/>
    </location>
</feature>
<comment type="caution">
    <text evidence="2">The sequence shown here is derived from an EMBL/GenBank/DDBJ whole genome shotgun (WGS) entry which is preliminary data.</text>
</comment>